<feature type="transmembrane region" description="Helical" evidence="1">
    <location>
        <begin position="123"/>
        <end position="140"/>
    </location>
</feature>
<feature type="transmembrane region" description="Helical" evidence="1">
    <location>
        <begin position="503"/>
        <end position="522"/>
    </location>
</feature>
<dbReference type="KEGG" id="ral:Rumal_1047"/>
<proteinExistence type="predicted"/>
<reference evidence="2 3" key="1">
    <citation type="journal article" date="2011" name="J. Bacteriol.">
        <title>Complete genome of the cellulolytic ruminal bacterium Ruminococcus albus 7.</title>
        <authorList>
            <person name="Suen G."/>
            <person name="Stevenson D.M."/>
            <person name="Bruce D.C."/>
            <person name="Chertkov O."/>
            <person name="Copeland A."/>
            <person name="Cheng J.F."/>
            <person name="Detter C."/>
            <person name="Detter J.C."/>
            <person name="Goodwin L.A."/>
            <person name="Han C.S."/>
            <person name="Hauser L.J."/>
            <person name="Ivanova N.N."/>
            <person name="Kyrpides N.C."/>
            <person name="Land M.L."/>
            <person name="Lapidus A."/>
            <person name="Lucas S."/>
            <person name="Ovchinnikova G."/>
            <person name="Pitluck S."/>
            <person name="Tapia R."/>
            <person name="Woyke T."/>
            <person name="Boyum J."/>
            <person name="Mead D."/>
            <person name="Weimer P.J."/>
        </authorList>
    </citation>
    <scope>NUCLEOTIDE SEQUENCE [LARGE SCALE GENOMIC DNA]</scope>
    <source>
        <strain evidence="3">ATCC 27210 / DSM 20455 / JCM 14654 / NCDO 2250 / 7</strain>
    </source>
</reference>
<feature type="transmembrane region" description="Helical" evidence="1">
    <location>
        <begin position="314"/>
        <end position="337"/>
    </location>
</feature>
<feature type="transmembrane region" description="Helical" evidence="1">
    <location>
        <begin position="474"/>
        <end position="497"/>
    </location>
</feature>
<feature type="transmembrane region" description="Helical" evidence="1">
    <location>
        <begin position="65"/>
        <end position="85"/>
    </location>
</feature>
<gene>
    <name evidence="2" type="ordered locus">Rumal_1047</name>
</gene>
<dbReference type="RefSeq" id="WP_013497751.1">
    <property type="nucleotide sequence ID" value="NC_014833.1"/>
</dbReference>
<dbReference type="EMBL" id="CP002403">
    <property type="protein sequence ID" value="ADU21573.1"/>
    <property type="molecule type" value="Genomic_DNA"/>
</dbReference>
<evidence type="ECO:0000256" key="1">
    <source>
        <dbReference type="SAM" id="Phobius"/>
    </source>
</evidence>
<dbReference type="Pfam" id="PF16949">
    <property type="entry name" value="ABC_tran_2"/>
    <property type="match status" value="1"/>
</dbReference>
<keyword evidence="1" id="KW-0812">Transmembrane</keyword>
<feature type="transmembrane region" description="Helical" evidence="1">
    <location>
        <begin position="404"/>
        <end position="424"/>
    </location>
</feature>
<keyword evidence="1" id="KW-0472">Membrane</keyword>
<dbReference type="STRING" id="697329.Rumal_1047"/>
<feature type="transmembrane region" description="Helical" evidence="1">
    <location>
        <begin position="247"/>
        <end position="268"/>
    </location>
</feature>
<feature type="transmembrane region" description="Helical" evidence="1">
    <location>
        <begin position="185"/>
        <end position="205"/>
    </location>
</feature>
<evidence type="ECO:0000313" key="2">
    <source>
        <dbReference type="EMBL" id="ADU21573.1"/>
    </source>
</evidence>
<dbReference type="Proteomes" id="UP000006919">
    <property type="component" value="Chromosome"/>
</dbReference>
<organism evidence="2 3">
    <name type="scientific">Ruminococcus albus (strain ATCC 27210 / DSM 20455 / JCM 14654 / NCDO 2250 / 7)</name>
    <dbReference type="NCBI Taxonomy" id="697329"/>
    <lineage>
        <taxon>Bacteria</taxon>
        <taxon>Bacillati</taxon>
        <taxon>Bacillota</taxon>
        <taxon>Clostridia</taxon>
        <taxon>Eubacteriales</taxon>
        <taxon>Oscillospiraceae</taxon>
        <taxon>Ruminococcus</taxon>
    </lineage>
</organism>
<feature type="transmembrane region" description="Helical" evidence="1">
    <location>
        <begin position="430"/>
        <end position="453"/>
    </location>
</feature>
<feature type="transmembrane region" description="Helical" evidence="1">
    <location>
        <begin position="357"/>
        <end position="377"/>
    </location>
</feature>
<feature type="transmembrane region" description="Helical" evidence="1">
    <location>
        <begin position="152"/>
        <end position="173"/>
    </location>
</feature>
<sequence>MNKNILLLKTLMKSTSSINIYKHCKDNKKRGRIVGSIIGASMLYLMLMCYCIFTCIGYGKFGLTAFIPDMCAMVISLLAFVFTLFKTNGYLFGFKEYDMLMSLPFAPGTIAACKFMYMYIKSLPWYMSVSLSMMAGYGIYEKPPFIVYPIWLILSLVMPVIPMLAAAFIGFIIARLGSGFKNKNIAQTVITMIFIGLMFFLRFFLEDMFKNNKTEDVLNTVSATTSKVSSIYMPMKWFSTAVTKPHILYALLFISVTAVLFVVTFIPVGRSYRRINSALRSHAASGGFVMKEQKQHSLVNAIAFKEFKRMTGSVVYMTNAMIGEIMCFAAGAAALFIDPQKVIKAVAKDAPMTVEMLIPAIPFIAYFFVGMIATTAFTPSLEGKNYWIVQSLPISKKTLYQGKMLFNMYITVPFAVFAVLTFSICTKASFLTTILHIILVVCLCAFSTSRGCVCGIKHMRLDWENEVEVIKQGAAVAIYMFPNMFATMGLVVLSVFLGTKISVDIATLVMIASVSAAALLSYRKVITLSKD</sequence>
<dbReference type="eggNOG" id="COG2898">
    <property type="taxonomic scope" value="Bacteria"/>
</dbReference>
<dbReference type="OrthoDB" id="138672at2"/>
<evidence type="ECO:0000313" key="3">
    <source>
        <dbReference type="Proteomes" id="UP000006919"/>
    </source>
</evidence>
<dbReference type="HOGENOM" id="CLU_031634_1_0_9"/>
<feature type="transmembrane region" description="Helical" evidence="1">
    <location>
        <begin position="33"/>
        <end position="59"/>
    </location>
</feature>
<name>E6UC22_RUMA7</name>
<evidence type="ECO:0008006" key="4">
    <source>
        <dbReference type="Google" id="ProtNLM"/>
    </source>
</evidence>
<dbReference type="AlphaFoldDB" id="E6UC22"/>
<dbReference type="InterPro" id="IPR031599">
    <property type="entry name" value="ABC_tran_2"/>
</dbReference>
<protein>
    <recommendedName>
        <fullName evidence="4">ABC-2 type transport system permease protein</fullName>
    </recommendedName>
</protein>
<keyword evidence="1" id="KW-1133">Transmembrane helix</keyword>
<accession>E6UC22</accession>